<accession>A0A1S3KAZ5</accession>
<sequence>MATIVRVKRRRHDDPLDSLVLACKKPKRVSQPLGVDDDDDEEVKSIFSFAGTVQKKNEPVSRHVKEAIRKKKLEKEYKQHSTDFLKSARRKQKDVIKNNRFKVTAGHRSMDLNNLDVADDQTSHGACKGTEVEQKDTGLNDTSFEKWTQKCYQIYDLEEEEEEDASKEKQAEAISSQSAVACNGVPMIREKIPQSEPQDTDFVYDIYYSNCADFDFRSLENLLTVEAYGEEYVYDDYREPMDREIYEDEDDSNEEDNWRNDYPDEDPEEGGAGDGFESDGEPLSRRLVRGLRLGDEDLSSDEEDLACFGQGLYTTSWTPQSSYENYRRKMASGLYEDDDGYDIDEIDEYS</sequence>
<keyword evidence="7" id="KW-0963">Cytoplasm</keyword>
<dbReference type="STRING" id="7574.A0A1S3KAZ5"/>
<dbReference type="KEGG" id="lak:106180259"/>
<evidence type="ECO:0000256" key="3">
    <source>
        <dbReference type="ARBA" id="ARBA00004496"/>
    </source>
</evidence>
<evidence type="ECO:0000256" key="8">
    <source>
        <dbReference type="ARBA" id="ARBA00022927"/>
    </source>
</evidence>
<dbReference type="OrthoDB" id="6255506at2759"/>
<dbReference type="InterPro" id="IPR040218">
    <property type="entry name" value="SLC7A6OS"/>
</dbReference>
<comment type="similarity">
    <text evidence="4">Belongs to the IWR1/SLC7A6OS family.</text>
</comment>
<keyword evidence="12" id="KW-1185">Reference proteome</keyword>
<evidence type="ECO:0000256" key="2">
    <source>
        <dbReference type="ARBA" id="ARBA00004123"/>
    </source>
</evidence>
<evidence type="ECO:0000256" key="9">
    <source>
        <dbReference type="ARBA" id="ARBA00023242"/>
    </source>
</evidence>
<evidence type="ECO:0000256" key="4">
    <source>
        <dbReference type="ARBA" id="ARBA00010218"/>
    </source>
</evidence>
<feature type="domain" description="Transcription factor Iwr1" evidence="11">
    <location>
        <begin position="201"/>
        <end position="266"/>
    </location>
</feature>
<dbReference type="FunCoup" id="A0A1S3KAZ5">
    <property type="interactions" value="1551"/>
</dbReference>
<dbReference type="InterPro" id="IPR013883">
    <property type="entry name" value="TF_Iwr1_dom"/>
</dbReference>
<dbReference type="GO" id="GO:0005737">
    <property type="term" value="C:cytoplasm"/>
    <property type="evidence" value="ECO:0007669"/>
    <property type="project" value="UniProtKB-SubCell"/>
</dbReference>
<dbReference type="GO" id="GO:0005634">
    <property type="term" value="C:nucleus"/>
    <property type="evidence" value="ECO:0007669"/>
    <property type="project" value="UniProtKB-SubCell"/>
</dbReference>
<evidence type="ECO:0000256" key="5">
    <source>
        <dbReference type="ARBA" id="ARBA00017036"/>
    </source>
</evidence>
<dbReference type="PANTHER" id="PTHR31196">
    <property type="entry name" value="RNA POLYMERASE II NUCLEAR LOCALIZATION PROTEIN SLC7A6OS-RELATED"/>
    <property type="match status" value="1"/>
</dbReference>
<comment type="subcellular location">
    <subcellularLocation>
        <location evidence="3">Cytoplasm</location>
    </subcellularLocation>
    <subcellularLocation>
        <location evidence="2">Nucleus</location>
    </subcellularLocation>
</comment>
<protein>
    <recommendedName>
        <fullName evidence="5">Probable RNA polymerase II nuclear localization protein SLC7A6OS</fullName>
    </recommendedName>
</protein>
<feature type="compositionally biased region" description="Acidic residues" evidence="10">
    <location>
        <begin position="246"/>
        <end position="255"/>
    </location>
</feature>
<dbReference type="Pfam" id="PF08574">
    <property type="entry name" value="Iwr1"/>
    <property type="match status" value="1"/>
</dbReference>
<keyword evidence="9" id="KW-0539">Nucleus</keyword>
<dbReference type="GeneID" id="106180259"/>
<dbReference type="GO" id="GO:0032502">
    <property type="term" value="P:developmental process"/>
    <property type="evidence" value="ECO:0007669"/>
    <property type="project" value="TreeGrafter"/>
</dbReference>
<feature type="compositionally biased region" description="Acidic residues" evidence="10">
    <location>
        <begin position="263"/>
        <end position="280"/>
    </location>
</feature>
<dbReference type="InParanoid" id="A0A1S3KAZ5"/>
<evidence type="ECO:0000256" key="7">
    <source>
        <dbReference type="ARBA" id="ARBA00022490"/>
    </source>
</evidence>
<keyword evidence="8" id="KW-0653">Protein transport</keyword>
<evidence type="ECO:0000256" key="6">
    <source>
        <dbReference type="ARBA" id="ARBA00022448"/>
    </source>
</evidence>
<gene>
    <name evidence="13" type="primary">LOC106180259</name>
</gene>
<evidence type="ECO:0000313" key="12">
    <source>
        <dbReference type="Proteomes" id="UP000085678"/>
    </source>
</evidence>
<reference evidence="13" key="1">
    <citation type="submission" date="2025-08" db="UniProtKB">
        <authorList>
            <consortium name="RefSeq"/>
        </authorList>
    </citation>
    <scope>IDENTIFICATION</scope>
    <source>
        <tissue evidence="13">Gonads</tissue>
    </source>
</reference>
<proteinExistence type="inferred from homology"/>
<evidence type="ECO:0000313" key="13">
    <source>
        <dbReference type="RefSeq" id="XP_013419662.1"/>
    </source>
</evidence>
<evidence type="ECO:0000256" key="1">
    <source>
        <dbReference type="ARBA" id="ARBA00003202"/>
    </source>
</evidence>
<dbReference type="RefSeq" id="XP_013419662.1">
    <property type="nucleotide sequence ID" value="XM_013564208.1"/>
</dbReference>
<organism evidence="12 13">
    <name type="scientific">Lingula anatina</name>
    <name type="common">Brachiopod</name>
    <name type="synonym">Lingula unguis</name>
    <dbReference type="NCBI Taxonomy" id="7574"/>
    <lineage>
        <taxon>Eukaryota</taxon>
        <taxon>Metazoa</taxon>
        <taxon>Spiralia</taxon>
        <taxon>Lophotrochozoa</taxon>
        <taxon>Brachiopoda</taxon>
        <taxon>Linguliformea</taxon>
        <taxon>Lingulata</taxon>
        <taxon>Lingulida</taxon>
        <taxon>Linguloidea</taxon>
        <taxon>Lingulidae</taxon>
        <taxon>Lingula</taxon>
    </lineage>
</organism>
<dbReference type="AlphaFoldDB" id="A0A1S3KAZ5"/>
<dbReference type="PANTHER" id="PTHR31196:SF2">
    <property type="entry name" value="RNA POLYMERASE II NUCLEAR LOCALIZATION PROTEIN SLC7A6OS-RELATED"/>
    <property type="match status" value="1"/>
</dbReference>
<dbReference type="Proteomes" id="UP000085678">
    <property type="component" value="Unplaced"/>
</dbReference>
<evidence type="ECO:0000259" key="11">
    <source>
        <dbReference type="Pfam" id="PF08574"/>
    </source>
</evidence>
<dbReference type="GO" id="GO:0015031">
    <property type="term" value="P:protein transport"/>
    <property type="evidence" value="ECO:0007669"/>
    <property type="project" value="UniProtKB-KW"/>
</dbReference>
<name>A0A1S3KAZ5_LINAN</name>
<feature type="region of interest" description="Disordered" evidence="10">
    <location>
        <begin position="246"/>
        <end position="283"/>
    </location>
</feature>
<comment type="function">
    <text evidence="1">Directs RNA polymerase II nuclear import.</text>
</comment>
<keyword evidence="6" id="KW-0813">Transport</keyword>
<evidence type="ECO:0000256" key="10">
    <source>
        <dbReference type="SAM" id="MobiDB-lite"/>
    </source>
</evidence>